<dbReference type="Proteomes" id="UP000050501">
    <property type="component" value="Unassembled WGS sequence"/>
</dbReference>
<dbReference type="Pfam" id="PF02626">
    <property type="entry name" value="CT_A_B"/>
    <property type="match status" value="1"/>
</dbReference>
<keyword evidence="2" id="KW-0378">Hydrolase</keyword>
<feature type="domain" description="Carboxyltransferase" evidence="4">
    <location>
        <begin position="26"/>
        <end position="313"/>
    </location>
</feature>
<gene>
    <name evidence="5" type="ORF">ADN01_18205</name>
</gene>
<keyword evidence="6" id="KW-1185">Reference proteome</keyword>
<name>A0A0P6XSP4_9CHLR</name>
<dbReference type="GO" id="GO:0016787">
    <property type="term" value="F:hydrolase activity"/>
    <property type="evidence" value="ECO:0007669"/>
    <property type="project" value="UniProtKB-KW"/>
</dbReference>
<dbReference type="PANTHER" id="PTHR43309:SF3">
    <property type="entry name" value="5-OXOPROLINASE SUBUNIT C"/>
    <property type="match status" value="1"/>
</dbReference>
<evidence type="ECO:0000313" key="6">
    <source>
        <dbReference type="Proteomes" id="UP000050501"/>
    </source>
</evidence>
<dbReference type="InterPro" id="IPR029000">
    <property type="entry name" value="Cyclophilin-like_dom_sf"/>
</dbReference>
<dbReference type="NCBIfam" id="TIGR00724">
    <property type="entry name" value="urea_amlyse_rel"/>
    <property type="match status" value="1"/>
</dbReference>
<comment type="caution">
    <text evidence="5">The sequence shown here is derived from an EMBL/GenBank/DDBJ whole genome shotgun (WGS) entry which is preliminary data.</text>
</comment>
<dbReference type="InterPro" id="IPR052708">
    <property type="entry name" value="PxpC"/>
</dbReference>
<organism evidence="5 6">
    <name type="scientific">Levilinea saccharolytica</name>
    <dbReference type="NCBI Taxonomy" id="229921"/>
    <lineage>
        <taxon>Bacteria</taxon>
        <taxon>Bacillati</taxon>
        <taxon>Chloroflexota</taxon>
        <taxon>Anaerolineae</taxon>
        <taxon>Anaerolineales</taxon>
        <taxon>Anaerolineaceae</taxon>
        <taxon>Levilinea</taxon>
    </lineage>
</organism>
<dbReference type="SMART" id="SM00797">
    <property type="entry name" value="AHS2"/>
    <property type="match status" value="1"/>
</dbReference>
<dbReference type="PATRIC" id="fig|229921.5.peg.281"/>
<sequence length="326" mass="33853">MAAGLGVLDAGTLTTVQDAGRWGLERFGVPVGGAMDEFALAAANRLVGNPPDAAALECVGAGPLLRAGRDTLAAAGGAGFALVVEGRRFPLWMAVRVRRGQRVGLSALSDENAPGVWGVLAFAGGVDVPPVLGSRTTYLRGGFGGVQGRALQAGDILPLGRPSLGAWERAGDCLPEGARPAYSLEPVLQAVVGPQAEAFQPQALEVFFHSSYQVLPASDRMGYRLAGPRLIHAGAADMLSEGLARGAVQVPGDGQPIVLLADRQTTGGYTKIAVVARASLPLLVQCPPGRGRVRFQPVEAAQAQQSWRQLCAAWEAREEDALLTPV</sequence>
<dbReference type="PANTHER" id="PTHR43309">
    <property type="entry name" value="5-OXOPROLINASE SUBUNIT C"/>
    <property type="match status" value="1"/>
</dbReference>
<protein>
    <recommendedName>
        <fullName evidence="4">Carboxyltransferase domain-containing protein</fullName>
    </recommendedName>
</protein>
<dbReference type="GO" id="GO:0005524">
    <property type="term" value="F:ATP binding"/>
    <property type="evidence" value="ECO:0007669"/>
    <property type="project" value="UniProtKB-KW"/>
</dbReference>
<accession>A0A0P6XSP4</accession>
<dbReference type="EMBL" id="LGCM01000065">
    <property type="protein sequence ID" value="KPL75805.1"/>
    <property type="molecule type" value="Genomic_DNA"/>
</dbReference>
<keyword evidence="3" id="KW-0067">ATP-binding</keyword>
<dbReference type="AlphaFoldDB" id="A0A0P6XSP4"/>
<dbReference type="SUPFAM" id="SSF50891">
    <property type="entry name" value="Cyclophilin-like"/>
    <property type="match status" value="1"/>
</dbReference>
<keyword evidence="1" id="KW-0547">Nucleotide-binding</keyword>
<dbReference type="STRING" id="229921.ADN01_18205"/>
<dbReference type="InterPro" id="IPR003778">
    <property type="entry name" value="CT_A_B"/>
</dbReference>
<proteinExistence type="predicted"/>
<evidence type="ECO:0000256" key="2">
    <source>
        <dbReference type="ARBA" id="ARBA00022801"/>
    </source>
</evidence>
<evidence type="ECO:0000313" key="5">
    <source>
        <dbReference type="EMBL" id="KPL75805.1"/>
    </source>
</evidence>
<dbReference type="Gene3D" id="2.40.100.10">
    <property type="entry name" value="Cyclophilin-like"/>
    <property type="match status" value="1"/>
</dbReference>
<evidence type="ECO:0000259" key="4">
    <source>
        <dbReference type="SMART" id="SM00797"/>
    </source>
</evidence>
<evidence type="ECO:0000256" key="1">
    <source>
        <dbReference type="ARBA" id="ARBA00022741"/>
    </source>
</evidence>
<evidence type="ECO:0000256" key="3">
    <source>
        <dbReference type="ARBA" id="ARBA00022840"/>
    </source>
</evidence>
<reference evidence="5 6" key="1">
    <citation type="submission" date="2015-07" db="EMBL/GenBank/DDBJ databases">
        <title>Genome sequence of Levilinea saccharolytica DSM 16555.</title>
        <authorList>
            <person name="Hemp J."/>
            <person name="Ward L.M."/>
            <person name="Pace L.A."/>
            <person name="Fischer W.W."/>
        </authorList>
    </citation>
    <scope>NUCLEOTIDE SEQUENCE [LARGE SCALE GENOMIC DNA]</scope>
    <source>
        <strain evidence="5 6">KIBI-1</strain>
    </source>
</reference>